<dbReference type="Proteomes" id="UP001149074">
    <property type="component" value="Unassembled WGS sequence"/>
</dbReference>
<reference evidence="1" key="2">
    <citation type="journal article" date="2023" name="IMA Fungus">
        <title>Comparative genomic study of the Penicillium genus elucidates a diverse pangenome and 15 lateral gene transfer events.</title>
        <authorList>
            <person name="Petersen C."/>
            <person name="Sorensen T."/>
            <person name="Nielsen M.R."/>
            <person name="Sondergaard T.E."/>
            <person name="Sorensen J.L."/>
            <person name="Fitzpatrick D.A."/>
            <person name="Frisvad J.C."/>
            <person name="Nielsen K.L."/>
        </authorList>
    </citation>
    <scope>NUCLEOTIDE SEQUENCE</scope>
    <source>
        <strain evidence="1">IBT 30761</strain>
    </source>
</reference>
<sequence>MLLSFIDTLRPNNISINGTTQWPNCDIDNPKALVFDVNATELCRPGKDNFRSDAISYWMDLLTTNNYPK</sequence>
<evidence type="ECO:0000313" key="1">
    <source>
        <dbReference type="EMBL" id="KAJ5110434.1"/>
    </source>
</evidence>
<accession>A0A9W9G1K9</accession>
<proteinExistence type="predicted"/>
<keyword evidence="2" id="KW-1185">Reference proteome</keyword>
<comment type="caution">
    <text evidence="1">The sequence shown here is derived from an EMBL/GenBank/DDBJ whole genome shotgun (WGS) entry which is preliminary data.</text>
</comment>
<dbReference type="OrthoDB" id="408631at2759"/>
<dbReference type="EMBL" id="JAPQKI010000002">
    <property type="protein sequence ID" value="KAJ5110434.1"/>
    <property type="molecule type" value="Genomic_DNA"/>
</dbReference>
<organism evidence="1 2">
    <name type="scientific">Penicillium argentinense</name>
    <dbReference type="NCBI Taxonomy" id="1131581"/>
    <lineage>
        <taxon>Eukaryota</taxon>
        <taxon>Fungi</taxon>
        <taxon>Dikarya</taxon>
        <taxon>Ascomycota</taxon>
        <taxon>Pezizomycotina</taxon>
        <taxon>Eurotiomycetes</taxon>
        <taxon>Eurotiomycetidae</taxon>
        <taxon>Eurotiales</taxon>
        <taxon>Aspergillaceae</taxon>
        <taxon>Penicillium</taxon>
    </lineage>
</organism>
<dbReference type="GeneID" id="81352442"/>
<dbReference type="RefSeq" id="XP_056478504.1">
    <property type="nucleotide sequence ID" value="XM_056613463.1"/>
</dbReference>
<evidence type="ECO:0000313" key="2">
    <source>
        <dbReference type="Proteomes" id="UP001149074"/>
    </source>
</evidence>
<name>A0A9W9G1K9_9EURO</name>
<gene>
    <name evidence="1" type="ORF">N7532_000969</name>
</gene>
<dbReference type="AlphaFoldDB" id="A0A9W9G1K9"/>
<reference evidence="1" key="1">
    <citation type="submission" date="2022-11" db="EMBL/GenBank/DDBJ databases">
        <authorList>
            <person name="Petersen C."/>
        </authorList>
    </citation>
    <scope>NUCLEOTIDE SEQUENCE</scope>
    <source>
        <strain evidence="1">IBT 30761</strain>
    </source>
</reference>
<protein>
    <submittedName>
        <fullName evidence="1">Carboxylesterase family protein</fullName>
    </submittedName>
</protein>